<protein>
    <submittedName>
        <fullName evidence="1">Uncharacterized protein</fullName>
    </submittedName>
</protein>
<dbReference type="EMBL" id="CACTIH010002453">
    <property type="protein sequence ID" value="CAA2976497.1"/>
    <property type="molecule type" value="Genomic_DNA"/>
</dbReference>
<evidence type="ECO:0000313" key="2">
    <source>
        <dbReference type="Proteomes" id="UP000594638"/>
    </source>
</evidence>
<comment type="caution">
    <text evidence="1">The sequence shown here is derived from an EMBL/GenBank/DDBJ whole genome shotgun (WGS) entry which is preliminary data.</text>
</comment>
<gene>
    <name evidence="1" type="ORF">OLEA9_A087063</name>
</gene>
<dbReference type="Gramene" id="OE9A087063T1">
    <property type="protein sequence ID" value="OE9A087063C1"/>
    <property type="gene ID" value="OE9A087063"/>
</dbReference>
<dbReference type="AlphaFoldDB" id="A0A8S0RD31"/>
<reference evidence="1 2" key="1">
    <citation type="submission" date="2019-12" db="EMBL/GenBank/DDBJ databases">
        <authorList>
            <person name="Alioto T."/>
            <person name="Alioto T."/>
            <person name="Gomez Garrido J."/>
        </authorList>
    </citation>
    <scope>NUCLEOTIDE SEQUENCE [LARGE SCALE GENOMIC DNA]</scope>
</reference>
<organism evidence="1 2">
    <name type="scientific">Olea europaea subsp. europaea</name>
    <dbReference type="NCBI Taxonomy" id="158383"/>
    <lineage>
        <taxon>Eukaryota</taxon>
        <taxon>Viridiplantae</taxon>
        <taxon>Streptophyta</taxon>
        <taxon>Embryophyta</taxon>
        <taxon>Tracheophyta</taxon>
        <taxon>Spermatophyta</taxon>
        <taxon>Magnoliopsida</taxon>
        <taxon>eudicotyledons</taxon>
        <taxon>Gunneridae</taxon>
        <taxon>Pentapetalae</taxon>
        <taxon>asterids</taxon>
        <taxon>lamiids</taxon>
        <taxon>Lamiales</taxon>
        <taxon>Oleaceae</taxon>
        <taxon>Oleeae</taxon>
        <taxon>Olea</taxon>
    </lineage>
</organism>
<evidence type="ECO:0000313" key="1">
    <source>
        <dbReference type="EMBL" id="CAA2976497.1"/>
    </source>
</evidence>
<sequence length="124" mass="14017">MISPESLSRRNSMHRTLAVEMVDNWQGRVWTMELPVEEVVRMRCLEMTMKTGSQAVIATVMISRILSRAHVIDPTMVRIPAKDRWHMASECKKLREFLATLMASAGRTTALVTTPIDTEAEVSS</sequence>
<dbReference type="Proteomes" id="UP000594638">
    <property type="component" value="Unassembled WGS sequence"/>
</dbReference>
<name>A0A8S0RD31_OLEEU</name>
<proteinExistence type="predicted"/>
<accession>A0A8S0RD31</accession>
<keyword evidence="2" id="KW-1185">Reference proteome</keyword>